<evidence type="ECO:0000256" key="1">
    <source>
        <dbReference type="SAM" id="SignalP"/>
    </source>
</evidence>
<dbReference type="EMBL" id="FNRA01000008">
    <property type="protein sequence ID" value="SEB02325.1"/>
    <property type="molecule type" value="Genomic_DNA"/>
</dbReference>
<dbReference type="SUPFAM" id="SSF51445">
    <property type="entry name" value="(Trans)glycosidases"/>
    <property type="match status" value="1"/>
</dbReference>
<dbReference type="Proteomes" id="UP000198850">
    <property type="component" value="Unassembled WGS sequence"/>
</dbReference>
<accession>A0A1H4FYD1</accession>
<gene>
    <name evidence="2" type="ORF">SAMN05443550_108218</name>
</gene>
<sequence>MMKKMIVLMFLMTSLLCKSQPRLNVTWSERLMISRSTATLQVVGNPMLRPQAPMRQGSLNALRALGADYVRYVPWFPYPKLAVAELEPPTSTSTSWDFTLIDPMTSDFFEYTKGHSIIFNFSTIPQWMFKTPEKVQYPADPNQVAWGYAGGRELRDTTMKELTDYYVRLISWYTKGGFVDELGKFHKSGHNYKIPYLEILNEPDLEHSMSVQMYTRIYDAMVTALRPILPGTQFMGLAIAYTGGKAGWFEYFLNPANHKSGIPLDWISYHCYANANSQQKFDAYEYSVFDKAESFINTVGYIENIRKRVAPATRTDINELGTFVSEEMRNQPIPTTYWNLSASVYAYFFIELTKLGIDVIGESQLVGFPTQFPDVSLINYQTNQPNARYWVLKLIKDNLPPGTELVKTDIDANTGDDILAQAFIDRGVKKLLILNKRNKPVNMKLSAECNGAVIYRIDSVSADREATKSLVSNEITELNPFAVNLIVLPKNPPMISN</sequence>
<keyword evidence="3" id="KW-1185">Reference proteome</keyword>
<protein>
    <submittedName>
        <fullName evidence="2">Glycosyl hydrolases family 39</fullName>
    </submittedName>
</protein>
<evidence type="ECO:0000313" key="2">
    <source>
        <dbReference type="EMBL" id="SEB02325.1"/>
    </source>
</evidence>
<feature type="signal peptide" evidence="1">
    <location>
        <begin position="1"/>
        <end position="19"/>
    </location>
</feature>
<name>A0A1H4FYD1_9SPHI</name>
<feature type="chain" id="PRO_5011490730" evidence="1">
    <location>
        <begin position="20"/>
        <end position="497"/>
    </location>
</feature>
<dbReference type="RefSeq" id="WP_217631578.1">
    <property type="nucleotide sequence ID" value="NZ_FNRA01000008.1"/>
</dbReference>
<dbReference type="Gene3D" id="3.20.20.80">
    <property type="entry name" value="Glycosidases"/>
    <property type="match status" value="1"/>
</dbReference>
<proteinExistence type="predicted"/>
<dbReference type="AlphaFoldDB" id="A0A1H4FYD1"/>
<dbReference type="STRING" id="425514.SAMN05443550_108218"/>
<reference evidence="2 3" key="1">
    <citation type="submission" date="2016-10" db="EMBL/GenBank/DDBJ databases">
        <authorList>
            <person name="de Groot N.N."/>
        </authorList>
    </citation>
    <scope>NUCLEOTIDE SEQUENCE [LARGE SCALE GENOMIC DNA]</scope>
    <source>
        <strain evidence="2 3">DSM 19033</strain>
    </source>
</reference>
<organism evidence="2 3">
    <name type="scientific">Pedobacter hartonius</name>
    <dbReference type="NCBI Taxonomy" id="425514"/>
    <lineage>
        <taxon>Bacteria</taxon>
        <taxon>Pseudomonadati</taxon>
        <taxon>Bacteroidota</taxon>
        <taxon>Sphingobacteriia</taxon>
        <taxon>Sphingobacteriales</taxon>
        <taxon>Sphingobacteriaceae</taxon>
        <taxon>Pedobacter</taxon>
    </lineage>
</organism>
<keyword evidence="1" id="KW-0732">Signal</keyword>
<dbReference type="GO" id="GO:0016787">
    <property type="term" value="F:hydrolase activity"/>
    <property type="evidence" value="ECO:0007669"/>
    <property type="project" value="UniProtKB-KW"/>
</dbReference>
<evidence type="ECO:0000313" key="3">
    <source>
        <dbReference type="Proteomes" id="UP000198850"/>
    </source>
</evidence>
<keyword evidence="2" id="KW-0378">Hydrolase</keyword>
<dbReference type="InterPro" id="IPR017853">
    <property type="entry name" value="GH"/>
</dbReference>